<proteinExistence type="predicted"/>
<accession>A0A418R310</accession>
<comment type="caution">
    <text evidence="3">The sequence shown here is derived from an EMBL/GenBank/DDBJ whole genome shotgun (WGS) entry which is preliminary data.</text>
</comment>
<evidence type="ECO:0000313" key="4">
    <source>
        <dbReference type="Proteomes" id="UP000284250"/>
    </source>
</evidence>
<organism evidence="3 4">
    <name type="scientific">Hymenobacter rubripertinctus</name>
    <dbReference type="NCBI Taxonomy" id="2029981"/>
    <lineage>
        <taxon>Bacteria</taxon>
        <taxon>Pseudomonadati</taxon>
        <taxon>Bacteroidota</taxon>
        <taxon>Cytophagia</taxon>
        <taxon>Cytophagales</taxon>
        <taxon>Hymenobacteraceae</taxon>
        <taxon>Hymenobacter</taxon>
    </lineage>
</organism>
<evidence type="ECO:0000259" key="1">
    <source>
        <dbReference type="Pfam" id="PF13280"/>
    </source>
</evidence>
<dbReference type="AlphaFoldDB" id="A0A418R310"/>
<dbReference type="PROSITE" id="PS52050">
    <property type="entry name" value="WYL"/>
    <property type="match status" value="1"/>
</dbReference>
<protein>
    <submittedName>
        <fullName evidence="3">Transcriptional regulator</fullName>
    </submittedName>
</protein>
<sequence>MPANKNALLRYKVLDDCLKRRGRYWSIEDLMEKVGDTLREDGGPASVSKRTIQEDIKNLRLNYQAPIETEPGRGYYYSDQSFSISNTPLTLDDLPVLHQSLAVLRQLQAFGLSDELDEVVQRIEQRLSQPGTAPMLDVVHFEQVPAYTGLTWLRPLYQAIRQQEALWLTYQPFHSPSARRELVHPHLLKEFNHRWFLLGLNANDIHITSTYALDRIIALEPAFVSYRPVEINPHTYFQNVIGASVPPNGGVVEIRLRFSPNRSPYILTKPLHPTQLLVAETSQGTEFALQLIPTREFNTLLLSFGADVEVLSPFSLRSHIKQQLQKAHANYPDI</sequence>
<dbReference type="InterPro" id="IPR036388">
    <property type="entry name" value="WH-like_DNA-bd_sf"/>
</dbReference>
<dbReference type="Pfam" id="PF13280">
    <property type="entry name" value="WYL"/>
    <property type="match status" value="1"/>
</dbReference>
<reference evidence="3 4" key="1">
    <citation type="submission" date="2019-01" db="EMBL/GenBank/DDBJ databases">
        <title>Hymenobacter humicola sp. nov., isolated from soils in Antarctica.</title>
        <authorList>
            <person name="Sedlacek I."/>
            <person name="Holochova P."/>
            <person name="Kralova S."/>
            <person name="Pantucek R."/>
            <person name="Stankova E."/>
            <person name="Vrbovska V."/>
            <person name="Kristofova L."/>
            <person name="Svec P."/>
            <person name="Busse H.-J."/>
        </authorList>
    </citation>
    <scope>NUCLEOTIDE SEQUENCE [LARGE SCALE GENOMIC DNA]</scope>
    <source>
        <strain evidence="3 4">CCM 8852</strain>
    </source>
</reference>
<evidence type="ECO:0000313" key="3">
    <source>
        <dbReference type="EMBL" id="RIY11798.1"/>
    </source>
</evidence>
<dbReference type="EMBL" id="QYCN01000007">
    <property type="protein sequence ID" value="RIY11798.1"/>
    <property type="molecule type" value="Genomic_DNA"/>
</dbReference>
<dbReference type="Pfam" id="PF25583">
    <property type="entry name" value="WCX"/>
    <property type="match status" value="1"/>
</dbReference>
<dbReference type="PANTHER" id="PTHR34580">
    <property type="match status" value="1"/>
</dbReference>
<dbReference type="InterPro" id="IPR057727">
    <property type="entry name" value="WCX_dom"/>
</dbReference>
<feature type="domain" description="WYL" evidence="1">
    <location>
        <begin position="153"/>
        <end position="220"/>
    </location>
</feature>
<dbReference type="Proteomes" id="UP000284250">
    <property type="component" value="Unassembled WGS sequence"/>
</dbReference>
<name>A0A418R310_9BACT</name>
<gene>
    <name evidence="3" type="ORF">D0T11_06465</name>
</gene>
<feature type="domain" description="WCX" evidence="2">
    <location>
        <begin position="251"/>
        <end position="327"/>
    </location>
</feature>
<dbReference type="InterPro" id="IPR026881">
    <property type="entry name" value="WYL_dom"/>
</dbReference>
<dbReference type="PANTHER" id="PTHR34580:SF9">
    <property type="entry name" value="SLL5097 PROTEIN"/>
    <property type="match status" value="1"/>
</dbReference>
<dbReference type="InterPro" id="IPR051534">
    <property type="entry name" value="CBASS_pafABC_assoc_protein"/>
</dbReference>
<evidence type="ECO:0000259" key="2">
    <source>
        <dbReference type="Pfam" id="PF25583"/>
    </source>
</evidence>
<dbReference type="Gene3D" id="1.10.10.10">
    <property type="entry name" value="Winged helix-like DNA-binding domain superfamily/Winged helix DNA-binding domain"/>
    <property type="match status" value="1"/>
</dbReference>
<keyword evidence="4" id="KW-1185">Reference proteome</keyword>